<sequence length="43" mass="5271">MLKFLIQLRGRIYDEINPNFEFFPTKLMNEEQVSLSKFELFED</sequence>
<evidence type="ECO:0000313" key="2">
    <source>
        <dbReference type="Proteomes" id="UP001310022"/>
    </source>
</evidence>
<dbReference type="EMBL" id="BQKE01000003">
    <property type="protein sequence ID" value="GJM63548.1"/>
    <property type="molecule type" value="Genomic_DNA"/>
</dbReference>
<comment type="caution">
    <text evidence="1">The sequence shown here is derived from an EMBL/GenBank/DDBJ whole genome shotgun (WGS) entry which is preliminary data.</text>
</comment>
<gene>
    <name evidence="1" type="ORF">PEDI_41000</name>
</gene>
<accession>A0AAN4W1D6</accession>
<protein>
    <submittedName>
        <fullName evidence="1">Uncharacterized protein</fullName>
    </submittedName>
</protein>
<evidence type="ECO:0000313" key="1">
    <source>
        <dbReference type="EMBL" id="GJM63548.1"/>
    </source>
</evidence>
<organism evidence="1 2">
    <name type="scientific">Persicobacter diffluens</name>
    <dbReference type="NCBI Taxonomy" id="981"/>
    <lineage>
        <taxon>Bacteria</taxon>
        <taxon>Pseudomonadati</taxon>
        <taxon>Bacteroidota</taxon>
        <taxon>Cytophagia</taxon>
        <taxon>Cytophagales</taxon>
        <taxon>Persicobacteraceae</taxon>
        <taxon>Persicobacter</taxon>
    </lineage>
</organism>
<keyword evidence="2" id="KW-1185">Reference proteome</keyword>
<dbReference type="AlphaFoldDB" id="A0AAN4W1D6"/>
<dbReference type="Proteomes" id="UP001310022">
    <property type="component" value="Unassembled WGS sequence"/>
</dbReference>
<reference evidence="1 2" key="1">
    <citation type="submission" date="2021-12" db="EMBL/GenBank/DDBJ databases">
        <title>Genome sequencing of bacteria with rrn-lacking chromosome and rrn-plasmid.</title>
        <authorList>
            <person name="Anda M."/>
            <person name="Iwasaki W."/>
        </authorList>
    </citation>
    <scope>NUCLEOTIDE SEQUENCE [LARGE SCALE GENOMIC DNA]</scope>
    <source>
        <strain evidence="1 2">NBRC 15940</strain>
    </source>
</reference>
<name>A0AAN4W1D6_9BACT</name>
<proteinExistence type="predicted"/>